<feature type="coiled-coil region" evidence="1">
    <location>
        <begin position="9"/>
        <end position="36"/>
    </location>
</feature>
<reference evidence="3 4" key="1">
    <citation type="submission" date="2019-05" db="EMBL/GenBank/DDBJ databases">
        <title>Emergence of the Ug99 lineage of the wheat stem rust pathogen through somatic hybridization.</title>
        <authorList>
            <person name="Li F."/>
            <person name="Upadhyaya N.M."/>
            <person name="Sperschneider J."/>
            <person name="Matny O."/>
            <person name="Nguyen-Phuc H."/>
            <person name="Mago R."/>
            <person name="Raley C."/>
            <person name="Miller M.E."/>
            <person name="Silverstein K.A.T."/>
            <person name="Henningsen E."/>
            <person name="Hirsch C.D."/>
            <person name="Visser B."/>
            <person name="Pretorius Z.A."/>
            <person name="Steffenson B.J."/>
            <person name="Schwessinger B."/>
            <person name="Dodds P.N."/>
            <person name="Figueroa M."/>
        </authorList>
    </citation>
    <scope>NUCLEOTIDE SEQUENCE [LARGE SCALE GENOMIC DNA]</scope>
    <source>
        <strain evidence="3">21-0</strain>
    </source>
</reference>
<protein>
    <submittedName>
        <fullName evidence="3">Uncharacterized protein</fullName>
    </submittedName>
</protein>
<comment type="caution">
    <text evidence="3">The sequence shown here is derived from an EMBL/GenBank/DDBJ whole genome shotgun (WGS) entry which is preliminary data.</text>
</comment>
<dbReference type="AlphaFoldDB" id="A0A5B0QHQ9"/>
<evidence type="ECO:0000256" key="1">
    <source>
        <dbReference type="SAM" id="Coils"/>
    </source>
</evidence>
<dbReference type="Proteomes" id="UP000324748">
    <property type="component" value="Unassembled WGS sequence"/>
</dbReference>
<dbReference type="PANTHER" id="PTHR15503:SF22">
    <property type="entry name" value="TRANSPOSON TY3-I GAG POLYPROTEIN"/>
    <property type="match status" value="1"/>
</dbReference>
<accession>A0A5B0QHQ9</accession>
<evidence type="ECO:0000313" key="3">
    <source>
        <dbReference type="EMBL" id="KAA1112702.1"/>
    </source>
</evidence>
<dbReference type="PANTHER" id="PTHR15503">
    <property type="entry name" value="LDOC1 RELATED"/>
    <property type="match status" value="1"/>
</dbReference>
<gene>
    <name evidence="3" type="ORF">PGT21_006949</name>
</gene>
<dbReference type="EMBL" id="VSWC01000015">
    <property type="protein sequence ID" value="KAA1112702.1"/>
    <property type="molecule type" value="Genomic_DNA"/>
</dbReference>
<dbReference type="InterPro" id="IPR032567">
    <property type="entry name" value="RTL1-rel"/>
</dbReference>
<feature type="region of interest" description="Disordered" evidence="2">
    <location>
        <begin position="296"/>
        <end position="319"/>
    </location>
</feature>
<sequence length="502" mass="56003">MEDPQQDRVQEIANALSNLQLNHQTEQQRSEFLTNEIASLKIDLNSIKLTLQDVTQRLLSFHHQLSTFQIPVPAPPPPPPPHPAFSDVSLMSHASFSGNPKEINQFIYFVKDHLIETESRFLNEKSKINWVVCHFRYHNDSTSRIPPSYNWWMSILKENAHLQELDTKSVSAEDPYILPCLVSIRSFLARLEEVFADRSSAEDAKRVLYNCKQGNQPLDVFNSLFSSLVFAVDLTEESRIDVYKASLNPKILEIAIQKDSWKAATTLQAKMDLAILASNILDELNTLRSNMSMKRPDFQLVRPPPPPPPPQHPSNSTPMDIDAITASIGFSFSAYRALCVKNKLCQRCQKPYDETHIKNRSCPNTEVAMKDKLDLFSRLSRSDPATTHLTQINLAPALPSIPTGSWDHIGPGSFANMLMYGSDENGNPIDDGEFISSISSVSPPISPPSSHSPSRLVLPIRLLLSNTHSITALALIDSGAGDSFINHNFLPPAMSYNVGADP</sequence>
<name>A0A5B0QHQ9_PUCGR</name>
<proteinExistence type="predicted"/>
<keyword evidence="4" id="KW-1185">Reference proteome</keyword>
<feature type="compositionally biased region" description="Pro residues" evidence="2">
    <location>
        <begin position="302"/>
        <end position="312"/>
    </location>
</feature>
<dbReference type="OrthoDB" id="2505280at2759"/>
<organism evidence="3 4">
    <name type="scientific">Puccinia graminis f. sp. tritici</name>
    <dbReference type="NCBI Taxonomy" id="56615"/>
    <lineage>
        <taxon>Eukaryota</taxon>
        <taxon>Fungi</taxon>
        <taxon>Dikarya</taxon>
        <taxon>Basidiomycota</taxon>
        <taxon>Pucciniomycotina</taxon>
        <taxon>Pucciniomycetes</taxon>
        <taxon>Pucciniales</taxon>
        <taxon>Pucciniaceae</taxon>
        <taxon>Puccinia</taxon>
    </lineage>
</organism>
<evidence type="ECO:0000256" key="2">
    <source>
        <dbReference type="SAM" id="MobiDB-lite"/>
    </source>
</evidence>
<keyword evidence="1" id="KW-0175">Coiled coil</keyword>
<evidence type="ECO:0000313" key="4">
    <source>
        <dbReference type="Proteomes" id="UP000324748"/>
    </source>
</evidence>